<evidence type="ECO:0000313" key="3">
    <source>
        <dbReference type="Proteomes" id="UP000075809"/>
    </source>
</evidence>
<organism evidence="2 3">
    <name type="scientific">Mycetomoellerius zeteki</name>
    <dbReference type="NCBI Taxonomy" id="64791"/>
    <lineage>
        <taxon>Eukaryota</taxon>
        <taxon>Metazoa</taxon>
        <taxon>Ecdysozoa</taxon>
        <taxon>Arthropoda</taxon>
        <taxon>Hexapoda</taxon>
        <taxon>Insecta</taxon>
        <taxon>Pterygota</taxon>
        <taxon>Neoptera</taxon>
        <taxon>Endopterygota</taxon>
        <taxon>Hymenoptera</taxon>
        <taxon>Apocrita</taxon>
        <taxon>Aculeata</taxon>
        <taxon>Formicoidea</taxon>
        <taxon>Formicidae</taxon>
        <taxon>Myrmicinae</taxon>
        <taxon>Mycetomoellerius</taxon>
    </lineage>
</organism>
<protein>
    <submittedName>
        <fullName evidence="2">Uncharacterized protein</fullName>
    </submittedName>
</protein>
<sequence>MISILHEQLGMKKLSVRWVSNKIDRGRLRGMSVHDDGYGSNNDSKEQWTMWMAAQCSSSRSNINDNGINDENGSNVESCN</sequence>
<feature type="compositionally biased region" description="Low complexity" evidence="1">
    <location>
        <begin position="61"/>
        <end position="80"/>
    </location>
</feature>
<evidence type="ECO:0000313" key="2">
    <source>
        <dbReference type="EMBL" id="KYQ58915.1"/>
    </source>
</evidence>
<name>A0A151XF05_9HYME</name>
<reference evidence="2 3" key="1">
    <citation type="submission" date="2015-09" db="EMBL/GenBank/DDBJ databases">
        <title>Trachymyrmex zeteki WGS genome.</title>
        <authorList>
            <person name="Nygaard S."/>
            <person name="Hu H."/>
            <person name="Boomsma J."/>
            <person name="Zhang G."/>
        </authorList>
    </citation>
    <scope>NUCLEOTIDE SEQUENCE [LARGE SCALE GENOMIC DNA]</scope>
    <source>
        <strain evidence="2">Tzet28-1</strain>
        <tissue evidence="2">Whole body</tissue>
    </source>
</reference>
<dbReference type="AlphaFoldDB" id="A0A151XF05"/>
<dbReference type="EMBL" id="KQ982215">
    <property type="protein sequence ID" value="KYQ58915.1"/>
    <property type="molecule type" value="Genomic_DNA"/>
</dbReference>
<keyword evidence="3" id="KW-1185">Reference proteome</keyword>
<proteinExistence type="predicted"/>
<dbReference type="Proteomes" id="UP000075809">
    <property type="component" value="Unassembled WGS sequence"/>
</dbReference>
<evidence type="ECO:0000256" key="1">
    <source>
        <dbReference type="SAM" id="MobiDB-lite"/>
    </source>
</evidence>
<accession>A0A151XF05</accession>
<feature type="region of interest" description="Disordered" evidence="1">
    <location>
        <begin position="60"/>
        <end position="80"/>
    </location>
</feature>
<gene>
    <name evidence="2" type="ORF">ALC60_02071</name>
</gene>